<dbReference type="EMBL" id="NIBU01000041">
    <property type="protein sequence ID" value="PHM31228.1"/>
    <property type="molecule type" value="Genomic_DNA"/>
</dbReference>
<name>A0A2G0N952_9GAMM</name>
<comment type="caution">
    <text evidence="1">The sequence shown here is derived from an EMBL/GenBank/DDBJ whole genome shotgun (WGS) entry which is preliminary data.</text>
</comment>
<reference evidence="1 2" key="1">
    <citation type="journal article" date="2017" name="Nat. Microbiol.">
        <title>Natural product diversity associated with the nematode symbionts Photorhabdus and Xenorhabdus.</title>
        <authorList>
            <person name="Tobias N.J."/>
            <person name="Wolff H."/>
            <person name="Djahanschiri B."/>
            <person name="Grundmann F."/>
            <person name="Kronenwerth M."/>
            <person name="Shi Y.M."/>
            <person name="Simonyi S."/>
            <person name="Grun P."/>
            <person name="Shapiro-Ilan D."/>
            <person name="Pidot S.J."/>
            <person name="Stinear T.P."/>
            <person name="Ebersberger I."/>
            <person name="Bode H.B."/>
        </authorList>
    </citation>
    <scope>NUCLEOTIDE SEQUENCE [LARGE SCALE GENOMIC DNA]</scope>
    <source>
        <strain evidence="1 2">DSM 16336</strain>
    </source>
</reference>
<dbReference type="Proteomes" id="UP000224871">
    <property type="component" value="Unassembled WGS sequence"/>
</dbReference>
<evidence type="ECO:0000313" key="2">
    <source>
        <dbReference type="Proteomes" id="UP000224871"/>
    </source>
</evidence>
<sequence>MNDKKKPSTNQLNIGDTSDFIKGVEGISEPDNRGYLYFKDLHIYQLISEGVGPGSVKIKNNVRMGLISNKTEEYFKNFNLRYNEDTIRGVGIYLMVLEGKSYYYNMHVRFVTRSSGYLDRLIFGSKI</sequence>
<organism evidence="1 2">
    <name type="scientific">Xenorhabdus innexi</name>
    <dbReference type="NCBI Taxonomy" id="290109"/>
    <lineage>
        <taxon>Bacteria</taxon>
        <taxon>Pseudomonadati</taxon>
        <taxon>Pseudomonadota</taxon>
        <taxon>Gammaproteobacteria</taxon>
        <taxon>Enterobacterales</taxon>
        <taxon>Morganellaceae</taxon>
        <taxon>Xenorhabdus</taxon>
    </lineage>
</organism>
<evidence type="ECO:0000313" key="1">
    <source>
        <dbReference type="EMBL" id="PHM31228.1"/>
    </source>
</evidence>
<dbReference type="RefSeq" id="WP_099137672.1">
    <property type="nucleotide sequence ID" value="NZ_CAWNQC010000239.1"/>
</dbReference>
<protein>
    <submittedName>
        <fullName evidence="1">Uncharacterized protein</fullName>
    </submittedName>
</protein>
<proteinExistence type="predicted"/>
<accession>A0A2G0N952</accession>
<gene>
    <name evidence="1" type="ORF">Xinn_02937</name>
</gene>
<keyword evidence="2" id="KW-1185">Reference proteome</keyword>